<dbReference type="FunFam" id="2.130.10.10:FF:000629">
    <property type="entry name" value="UV-damaged DNA binding protein"/>
    <property type="match status" value="1"/>
</dbReference>
<dbReference type="Pfam" id="PF10433">
    <property type="entry name" value="Beta-prop_RSE1_1st"/>
    <property type="match status" value="1"/>
</dbReference>
<dbReference type="GO" id="GO:0005634">
    <property type="term" value="C:nucleus"/>
    <property type="evidence" value="ECO:0007669"/>
    <property type="project" value="UniProtKB-SubCell"/>
</dbReference>
<reference evidence="8 9" key="1">
    <citation type="submission" date="2015-01" db="EMBL/GenBank/DDBJ databases">
        <title>The Genome Sequence of Ochroconis gallopava CBS43764.</title>
        <authorList>
            <consortium name="The Broad Institute Genomics Platform"/>
            <person name="Cuomo C."/>
            <person name="de Hoog S."/>
            <person name="Gorbushina A."/>
            <person name="Stielow B."/>
            <person name="Teixiera M."/>
            <person name="Abouelleil A."/>
            <person name="Chapman S.B."/>
            <person name="Priest M."/>
            <person name="Young S.K."/>
            <person name="Wortman J."/>
            <person name="Nusbaum C."/>
            <person name="Birren B."/>
        </authorList>
    </citation>
    <scope>NUCLEOTIDE SEQUENCE [LARGE SCALE GENOMIC DNA]</scope>
    <source>
        <strain evidence="8 9">CBS 43764</strain>
    </source>
</reference>
<dbReference type="InterPro" id="IPR018846">
    <property type="entry name" value="Beta-prop_RSE1/DDB1/CPSF1_1st"/>
</dbReference>
<dbReference type="InterPro" id="IPR015943">
    <property type="entry name" value="WD40/YVTN_repeat-like_dom_sf"/>
</dbReference>
<feature type="domain" description="RSE1/DDB1/CPSF1 second beta-propeller" evidence="7">
    <location>
        <begin position="423"/>
        <end position="733"/>
    </location>
</feature>
<dbReference type="InterPro" id="IPR011047">
    <property type="entry name" value="Quinoprotein_ADH-like_sf"/>
</dbReference>
<evidence type="ECO:0000259" key="5">
    <source>
        <dbReference type="Pfam" id="PF03178"/>
    </source>
</evidence>
<dbReference type="PANTHER" id="PTHR10644">
    <property type="entry name" value="DNA REPAIR/RNA PROCESSING CPSF FAMILY"/>
    <property type="match status" value="1"/>
</dbReference>
<dbReference type="Proteomes" id="UP000053259">
    <property type="component" value="Unassembled WGS sequence"/>
</dbReference>
<dbReference type="Gene3D" id="1.10.150.910">
    <property type="match status" value="1"/>
</dbReference>
<dbReference type="InterPro" id="IPR058543">
    <property type="entry name" value="Beta-prop_RSE1/DDB1/CPSF1_2nd"/>
</dbReference>
<keyword evidence="9" id="KW-1185">Reference proteome</keyword>
<gene>
    <name evidence="8" type="ORF">PV09_06671</name>
</gene>
<protein>
    <recommendedName>
        <fullName evidence="3">DNA damage-binding protein 1</fullName>
    </recommendedName>
</protein>
<organism evidence="8 9">
    <name type="scientific">Verruconis gallopava</name>
    <dbReference type="NCBI Taxonomy" id="253628"/>
    <lineage>
        <taxon>Eukaryota</taxon>
        <taxon>Fungi</taxon>
        <taxon>Dikarya</taxon>
        <taxon>Ascomycota</taxon>
        <taxon>Pezizomycotina</taxon>
        <taxon>Dothideomycetes</taxon>
        <taxon>Pleosporomycetidae</taxon>
        <taxon>Venturiales</taxon>
        <taxon>Sympoventuriaceae</taxon>
        <taxon>Verruconis</taxon>
    </lineage>
</organism>
<dbReference type="InterPro" id="IPR011048">
    <property type="entry name" value="Haem_d1_sf"/>
</dbReference>
<evidence type="ECO:0000313" key="9">
    <source>
        <dbReference type="Proteomes" id="UP000053259"/>
    </source>
</evidence>
<accession>A0A0D2A4V9</accession>
<evidence type="ECO:0000256" key="3">
    <source>
        <dbReference type="ARBA" id="ARBA00014577"/>
    </source>
</evidence>
<evidence type="ECO:0000313" key="8">
    <source>
        <dbReference type="EMBL" id="KIW01818.1"/>
    </source>
</evidence>
<dbReference type="GeneID" id="27314644"/>
<evidence type="ECO:0000256" key="4">
    <source>
        <dbReference type="ARBA" id="ARBA00023242"/>
    </source>
</evidence>
<dbReference type="SUPFAM" id="SSF50998">
    <property type="entry name" value="Quinoprotein alcohol dehydrogenase-like"/>
    <property type="match status" value="1"/>
</dbReference>
<feature type="domain" description="RSE1/DDB1/CPSF1 C-terminal" evidence="5">
    <location>
        <begin position="782"/>
        <end position="1105"/>
    </location>
</feature>
<evidence type="ECO:0000256" key="1">
    <source>
        <dbReference type="ARBA" id="ARBA00004123"/>
    </source>
</evidence>
<dbReference type="AlphaFoldDB" id="A0A0D2A4V9"/>
<proteinExistence type="inferred from homology"/>
<dbReference type="EMBL" id="KN847552">
    <property type="protein sequence ID" value="KIW01818.1"/>
    <property type="molecule type" value="Genomic_DNA"/>
</dbReference>
<dbReference type="VEuPathDB" id="FungiDB:PV09_06671"/>
<comment type="similarity">
    <text evidence="2">Belongs to the DDB1 family.</text>
</comment>
<dbReference type="OrthoDB" id="433457at2759"/>
<evidence type="ECO:0000256" key="2">
    <source>
        <dbReference type="ARBA" id="ARBA00007453"/>
    </source>
</evidence>
<dbReference type="STRING" id="253628.A0A0D2A4V9"/>
<dbReference type="InParanoid" id="A0A0D2A4V9"/>
<name>A0A0D2A4V9_9PEZI</name>
<dbReference type="Pfam" id="PF03178">
    <property type="entry name" value="CPSF_A"/>
    <property type="match status" value="1"/>
</dbReference>
<keyword evidence="4" id="KW-0539">Nucleus</keyword>
<dbReference type="Gene3D" id="2.130.10.10">
    <property type="entry name" value="YVTN repeat-like/Quinoprotein amine dehydrogenase"/>
    <property type="match status" value="3"/>
</dbReference>
<evidence type="ECO:0000259" key="6">
    <source>
        <dbReference type="Pfam" id="PF10433"/>
    </source>
</evidence>
<dbReference type="Pfam" id="PF23726">
    <property type="entry name" value="Beta-prop_RSE1_2nd"/>
    <property type="match status" value="1"/>
</dbReference>
<dbReference type="InterPro" id="IPR004871">
    <property type="entry name" value="RSE1/DDB1/CPSF1_C"/>
</dbReference>
<dbReference type="GO" id="GO:0003676">
    <property type="term" value="F:nucleic acid binding"/>
    <property type="evidence" value="ECO:0007669"/>
    <property type="project" value="InterPro"/>
</dbReference>
<feature type="domain" description="RSE1/DDB1/CPSF1 first beta-propeller" evidence="6">
    <location>
        <begin position="12"/>
        <end position="369"/>
    </location>
</feature>
<dbReference type="RefSeq" id="XP_016211687.1">
    <property type="nucleotide sequence ID" value="XM_016360348.1"/>
</dbReference>
<dbReference type="HOGENOM" id="CLU_002893_1_1_1"/>
<dbReference type="SUPFAM" id="SSF51004">
    <property type="entry name" value="C-terminal (heme d1) domain of cytochrome cd1-nitrite reductase"/>
    <property type="match status" value="1"/>
</dbReference>
<comment type="subcellular location">
    <subcellularLocation>
        <location evidence="1">Nucleus</location>
    </subcellularLocation>
</comment>
<sequence length="1136" mass="125484">MAYIAPIHRPSSVRHALKLRFLDPDEDCLVVAKSNRLEFYTQSPEDDGFLQLRHSRLLHGKITVLNKIKPSTSRREHIFVGTARHMYFTLSWDPEEKQLRTEKSYMDLADNTAREVQTEQRCLIDPTEEFLTLEVYEGIITTIPLVRKGRKKEILESGVLGEPVAARIPEFIVRSSAFLPRPPGQNEKPRHALLYEDYEGKVKLRIRNLAYTSAGGGEASVEFEDDPQRLPSLPMDMGANILIPINGPPYGLLILAETQISYFHDENFTIITRPLDEATVFKTWERIDNQRYVLGDIYGKLYLLMLIMDFEDKVQEWKLDLLGDIPVASALVYLDAGCLFVGSHQGDSTVVRIMEGKGGGAIETVQTFSNIAPILDFTIMDMGNRTGEGQTNEYSSGQARLVTGSGAFADGSLRSVRSGVGMQELGIIGEMSHITDLFSLRTDPSSQFDDTLLVSFINESRVFYFHPEGDVEELPDHKGLSLDAQTLLAKSLADGHLLQVTPSSVVINELESGMSISQWSPSSGSITAVSATESKVLVSVDGTLLVVLDIARNLVIQCSRDFSATKQLSCVAISSELPEICIVGQWQGSSVSILSLSDLDVQATVQVSEDSIAIPRNLLITRLFEAPHAPTLLVATADGNVTTFDIDSSSYQLSSKKSTILGTQEASFRAIPRGNGLFSVFATCDHPSLIYSSEGRIVFSAVTAEKAVSVCAFDAAAYQGAVAIATADDLRISIIDTERTTHVQTLAVGETVRRIAYSPTLRAFGLGTIKLTLRDGVETLTSHFKLADEVMFKELDTYRLHDNEIVETVIRAELNDGTGDTAERFIVGTSIVDDDEASEHHGRIIVFEVTEDRILKEIAEHPVRGACRRLAVLPNGKIVAALVKTIVIFDFQYRTASTPTFQKNATYRTSTAPIDLCISGNNKIAVADLMKSLSILEYRPESKAAARLDELVEVARHYQTLWTTAVSDVDEDTWVVADSEENLLVLARDTEGATEEDRRRLRVTSEMALGEMVNRIRSVDVQVQNGAPVIPKAFLGTVEGSTYLFGLISPSHQNILIQLQDNLAELVQSPGGIDFNKYRAFKNQVREEEEPRRFVDGELVERFLDASSEVQLQAVKGLGIGVDEVKELVEGLRRLH</sequence>
<dbReference type="InterPro" id="IPR050358">
    <property type="entry name" value="RSE1/DDB1/CFT1"/>
</dbReference>
<evidence type="ECO:0000259" key="7">
    <source>
        <dbReference type="Pfam" id="PF23726"/>
    </source>
</evidence>